<comment type="similarity">
    <text evidence="3">Belongs to the trans-sulfuration enzymes family.</text>
</comment>
<protein>
    <recommendedName>
        <fullName evidence="6">Cys/Met metabolism PLP-dependent enzyme</fullName>
    </recommendedName>
</protein>
<organism evidence="4 5">
    <name type="scientific">Corynebacterium pollutisoli</name>
    <dbReference type="NCBI Taxonomy" id="1610489"/>
    <lineage>
        <taxon>Bacteria</taxon>
        <taxon>Bacillati</taxon>
        <taxon>Actinomycetota</taxon>
        <taxon>Actinomycetes</taxon>
        <taxon>Mycobacteriales</taxon>
        <taxon>Corynebacteriaceae</taxon>
        <taxon>Corynebacterium</taxon>
    </lineage>
</organism>
<keyword evidence="2 3" id="KW-0663">Pyridoxal phosphate</keyword>
<evidence type="ECO:0000256" key="2">
    <source>
        <dbReference type="ARBA" id="ARBA00022898"/>
    </source>
</evidence>
<evidence type="ECO:0008006" key="6">
    <source>
        <dbReference type="Google" id="ProtNLM"/>
    </source>
</evidence>
<dbReference type="GO" id="GO:0019346">
    <property type="term" value="P:transsulfuration"/>
    <property type="evidence" value="ECO:0007669"/>
    <property type="project" value="InterPro"/>
</dbReference>
<comment type="caution">
    <text evidence="4">The sequence shown here is derived from an EMBL/GenBank/DDBJ whole genome shotgun (WGS) entry which is preliminary data.</text>
</comment>
<evidence type="ECO:0000313" key="5">
    <source>
        <dbReference type="Proteomes" id="UP000568696"/>
    </source>
</evidence>
<dbReference type="Proteomes" id="UP000568696">
    <property type="component" value="Unassembled WGS sequence"/>
</dbReference>
<dbReference type="InterPro" id="IPR015424">
    <property type="entry name" value="PyrdxlP-dep_Trfase"/>
</dbReference>
<feature type="non-terminal residue" evidence="4">
    <location>
        <position position="1"/>
    </location>
</feature>
<reference evidence="4 5" key="1">
    <citation type="journal article" date="2020" name="Biotechnol. Biofuels">
        <title>New insights from the biogas microbiome by comprehensive genome-resolved metagenomics of nearly 1600 species originating from multiple anaerobic digesters.</title>
        <authorList>
            <person name="Campanaro S."/>
            <person name="Treu L."/>
            <person name="Rodriguez-R L.M."/>
            <person name="Kovalovszki A."/>
            <person name="Ziels R.M."/>
            <person name="Maus I."/>
            <person name="Zhu X."/>
            <person name="Kougias P.G."/>
            <person name="Basile A."/>
            <person name="Luo G."/>
            <person name="Schluter A."/>
            <person name="Konstantinidis K.T."/>
            <person name="Angelidaki I."/>
        </authorList>
    </citation>
    <scope>NUCLEOTIDE SEQUENCE [LARGE SCALE GENOMIC DNA]</scope>
    <source>
        <strain evidence="4">AS23ysBPME_344</strain>
    </source>
</reference>
<dbReference type="AlphaFoldDB" id="A0A7X8MUM5"/>
<proteinExistence type="inferred from homology"/>
<dbReference type="EMBL" id="JAAYSN010000080">
    <property type="protein sequence ID" value="NLP38737.1"/>
    <property type="molecule type" value="Genomic_DNA"/>
</dbReference>
<name>A0A7X8MUM5_9CORY</name>
<evidence type="ECO:0000256" key="3">
    <source>
        <dbReference type="RuleBase" id="RU362118"/>
    </source>
</evidence>
<dbReference type="InterPro" id="IPR000277">
    <property type="entry name" value="Cys/Met-Metab_PyrdxlP-dep_enz"/>
</dbReference>
<gene>
    <name evidence="4" type="ORF">GX356_03305</name>
</gene>
<evidence type="ECO:0000256" key="1">
    <source>
        <dbReference type="ARBA" id="ARBA00001933"/>
    </source>
</evidence>
<sequence>VGITPGLVRISVGLENVDDIIADIEQALEKSQA</sequence>
<dbReference type="GO" id="GO:0030170">
    <property type="term" value="F:pyridoxal phosphate binding"/>
    <property type="evidence" value="ECO:0007669"/>
    <property type="project" value="InterPro"/>
</dbReference>
<dbReference type="InterPro" id="IPR015422">
    <property type="entry name" value="PyrdxlP-dep_Trfase_small"/>
</dbReference>
<dbReference type="Pfam" id="PF01053">
    <property type="entry name" value="Cys_Met_Meta_PP"/>
    <property type="match status" value="1"/>
</dbReference>
<dbReference type="SUPFAM" id="SSF53383">
    <property type="entry name" value="PLP-dependent transferases"/>
    <property type="match status" value="1"/>
</dbReference>
<dbReference type="Gene3D" id="3.90.1150.10">
    <property type="entry name" value="Aspartate Aminotransferase, domain 1"/>
    <property type="match status" value="1"/>
</dbReference>
<accession>A0A7X8MUM5</accession>
<comment type="cofactor">
    <cofactor evidence="1 3">
        <name>pyridoxal 5'-phosphate</name>
        <dbReference type="ChEBI" id="CHEBI:597326"/>
    </cofactor>
</comment>
<evidence type="ECO:0000313" key="4">
    <source>
        <dbReference type="EMBL" id="NLP38737.1"/>
    </source>
</evidence>